<dbReference type="Proteomes" id="UP000182983">
    <property type="component" value="Unassembled WGS sequence"/>
</dbReference>
<protein>
    <submittedName>
        <fullName evidence="4">MJ0042 family finger-like domain-containing protein</fullName>
    </submittedName>
</protein>
<gene>
    <name evidence="4" type="ORF">SAMN04244559_00671</name>
</gene>
<dbReference type="NCBIfam" id="TIGR02098">
    <property type="entry name" value="MJ0042_CXXC"/>
    <property type="match status" value="1"/>
</dbReference>
<proteinExistence type="predicted"/>
<evidence type="ECO:0000313" key="5">
    <source>
        <dbReference type="Proteomes" id="UP000182983"/>
    </source>
</evidence>
<reference evidence="5" key="1">
    <citation type="submission" date="2016-10" db="EMBL/GenBank/DDBJ databases">
        <authorList>
            <person name="Varghese N."/>
            <person name="Submissions S."/>
        </authorList>
    </citation>
    <scope>NUCLEOTIDE SEQUENCE [LARGE SCALE GENOMIC DNA]</scope>
    <source>
        <strain evidence="5">DSM 13234</strain>
    </source>
</reference>
<feature type="transmembrane region" description="Helical" evidence="2">
    <location>
        <begin position="159"/>
        <end position="180"/>
    </location>
</feature>
<dbReference type="EMBL" id="FNWO01000002">
    <property type="protein sequence ID" value="SEH28244.1"/>
    <property type="molecule type" value="Genomic_DNA"/>
</dbReference>
<name>A0A1H6H258_MAGFU</name>
<feature type="compositionally biased region" description="Basic and acidic residues" evidence="1">
    <location>
        <begin position="122"/>
        <end position="131"/>
    </location>
</feature>
<feature type="compositionally biased region" description="Pro residues" evidence="1">
    <location>
        <begin position="345"/>
        <end position="362"/>
    </location>
</feature>
<dbReference type="InterPro" id="IPR011723">
    <property type="entry name" value="Znf/thioredoxin_put"/>
</dbReference>
<dbReference type="AlphaFoldDB" id="A0A1H6H258"/>
<organism evidence="4 5">
    <name type="scientific">Magnetospirillum fulvum</name>
    <name type="common">Rhodospirillum fulvum</name>
    <dbReference type="NCBI Taxonomy" id="1082"/>
    <lineage>
        <taxon>Bacteria</taxon>
        <taxon>Pseudomonadati</taxon>
        <taxon>Pseudomonadota</taxon>
        <taxon>Alphaproteobacteria</taxon>
        <taxon>Rhodospirillales</taxon>
        <taxon>Rhodospirillaceae</taxon>
        <taxon>Magnetospirillum</taxon>
    </lineage>
</organism>
<accession>A0A1H6H258</accession>
<keyword evidence="2" id="KW-0472">Membrane</keyword>
<feature type="compositionally biased region" description="Low complexity" evidence="1">
    <location>
        <begin position="308"/>
        <end position="319"/>
    </location>
</feature>
<dbReference type="Pfam" id="PF11906">
    <property type="entry name" value="DUF3426"/>
    <property type="match status" value="1"/>
</dbReference>
<feature type="domain" description="Zinc finger/thioredoxin putative" evidence="3">
    <location>
        <begin position="21"/>
        <end position="56"/>
    </location>
</feature>
<feature type="region of interest" description="Disordered" evidence="1">
    <location>
        <begin position="83"/>
        <end position="135"/>
    </location>
</feature>
<feature type="region of interest" description="Disordered" evidence="1">
    <location>
        <begin position="308"/>
        <end position="362"/>
    </location>
</feature>
<dbReference type="Pfam" id="PF13717">
    <property type="entry name" value="Zn_ribbon_4"/>
    <property type="match status" value="1"/>
</dbReference>
<evidence type="ECO:0000256" key="2">
    <source>
        <dbReference type="SAM" id="Phobius"/>
    </source>
</evidence>
<evidence type="ECO:0000259" key="3">
    <source>
        <dbReference type="Pfam" id="PF13717"/>
    </source>
</evidence>
<evidence type="ECO:0000313" key="4">
    <source>
        <dbReference type="EMBL" id="SEH28244.1"/>
    </source>
</evidence>
<keyword evidence="2" id="KW-1133">Transmembrane helix</keyword>
<keyword evidence="5" id="KW-1185">Reference proteome</keyword>
<evidence type="ECO:0000256" key="1">
    <source>
        <dbReference type="SAM" id="MobiDB-lite"/>
    </source>
</evidence>
<feature type="compositionally biased region" description="Pro residues" evidence="1">
    <location>
        <begin position="320"/>
        <end position="337"/>
    </location>
</feature>
<sequence>MLAARAAYKSKASPLAVIVSMLITCPNCGTNFSIPDAALGTDGRKLKCAKCGHKWFQTPLRLEIEENDVLDLDFMPQREPAAAPSFSSLEADDPFPPQPRPAFSSFPDLEPPPVPSFGSRLPPERSPEIDLSHGLLDEDQSPVPDVFATHHEKSRGGTAALWVVLVLLVLGGLGGAAYYFQDHIVDLVPEAGDLLTQAGLRNEKPGAGLELRKAGTPERFVLNDVDVLVVRGIIANISDRIRAVPTMKLVLLDKAGQPVQEKLARPPATALDPQGTTSFKILLERPDPSAVEVVVVFVESADAAALPAARPAAPSSAPAPIAPPPASAPTVPAPAPVVTPTQPAMTPPPLPVQPTQPAQPAP</sequence>
<dbReference type="InterPro" id="IPR021834">
    <property type="entry name" value="DUF3426"/>
</dbReference>
<keyword evidence="2" id="KW-0812">Transmembrane</keyword>